<evidence type="ECO:0000313" key="2">
    <source>
        <dbReference type="EMBL" id="EOA11980.1"/>
    </source>
</evidence>
<dbReference type="AlphaFoldDB" id="R0GI51"/>
<accession>R0GI51</accession>
<organism evidence="2 3">
    <name type="scientific">Capsella rubella</name>
    <dbReference type="NCBI Taxonomy" id="81985"/>
    <lineage>
        <taxon>Eukaryota</taxon>
        <taxon>Viridiplantae</taxon>
        <taxon>Streptophyta</taxon>
        <taxon>Embryophyta</taxon>
        <taxon>Tracheophyta</taxon>
        <taxon>Spermatophyta</taxon>
        <taxon>Magnoliopsida</taxon>
        <taxon>eudicotyledons</taxon>
        <taxon>Gunneridae</taxon>
        <taxon>Pentapetalae</taxon>
        <taxon>rosids</taxon>
        <taxon>malvids</taxon>
        <taxon>Brassicales</taxon>
        <taxon>Brassicaceae</taxon>
        <taxon>Camelineae</taxon>
        <taxon>Capsella</taxon>
    </lineage>
</organism>
<keyword evidence="1" id="KW-0732">Signal</keyword>
<proteinExistence type="predicted"/>
<name>R0GI51_9BRAS</name>
<feature type="signal peptide" evidence="1">
    <location>
        <begin position="1"/>
        <end position="21"/>
    </location>
</feature>
<dbReference type="EMBL" id="KB871040">
    <property type="protein sequence ID" value="EOA11980.1"/>
    <property type="molecule type" value="Genomic_DNA"/>
</dbReference>
<feature type="chain" id="PRO_5004351146" evidence="1">
    <location>
        <begin position="22"/>
        <end position="120"/>
    </location>
</feature>
<keyword evidence="3" id="KW-1185">Reference proteome</keyword>
<evidence type="ECO:0000313" key="3">
    <source>
        <dbReference type="Proteomes" id="UP000029121"/>
    </source>
</evidence>
<dbReference type="Proteomes" id="UP000029121">
    <property type="component" value="Unassembled WGS sequence"/>
</dbReference>
<gene>
    <name evidence="2" type="ORF">CARUB_v10012736mg</name>
</gene>
<reference evidence="3" key="1">
    <citation type="journal article" date="2013" name="Nat. Genet.">
        <title>The Capsella rubella genome and the genomic consequences of rapid mating system evolution.</title>
        <authorList>
            <person name="Slotte T."/>
            <person name="Hazzouri K.M."/>
            <person name="Agren J.A."/>
            <person name="Koenig D."/>
            <person name="Maumus F."/>
            <person name="Guo Y.L."/>
            <person name="Steige K."/>
            <person name="Platts A.E."/>
            <person name="Escobar J.S."/>
            <person name="Newman L.K."/>
            <person name="Wang W."/>
            <person name="Mandakova T."/>
            <person name="Vello E."/>
            <person name="Smith L.M."/>
            <person name="Henz S.R."/>
            <person name="Steffen J."/>
            <person name="Takuno S."/>
            <person name="Brandvain Y."/>
            <person name="Coop G."/>
            <person name="Andolfatto P."/>
            <person name="Hu T.T."/>
            <person name="Blanchette M."/>
            <person name="Clark R.M."/>
            <person name="Quesneville H."/>
            <person name="Nordborg M."/>
            <person name="Gaut B.S."/>
            <person name="Lysak M.A."/>
            <person name="Jenkins J."/>
            <person name="Grimwood J."/>
            <person name="Chapman J."/>
            <person name="Prochnik S."/>
            <person name="Shu S."/>
            <person name="Rokhsar D."/>
            <person name="Schmutz J."/>
            <person name="Weigel D."/>
            <person name="Wright S.I."/>
        </authorList>
    </citation>
    <scope>NUCLEOTIDE SEQUENCE [LARGE SCALE GENOMIC DNA]</scope>
    <source>
        <strain evidence="3">cv. Monte Gargano</strain>
    </source>
</reference>
<evidence type="ECO:0000256" key="1">
    <source>
        <dbReference type="SAM" id="SignalP"/>
    </source>
</evidence>
<protein>
    <submittedName>
        <fullName evidence="2">Uncharacterized protein</fullName>
    </submittedName>
</protein>
<sequence length="120" mass="13947">MPWFVLLIDMVVVLTPRIIVGVDLDISHTLIDDEWCRSQHWNALGRWYGLIVRISGEYGRLVDVRARYGRLVEDRLSRWYDRTPAATAVRPVTVGLFGGVPHKTQEKKRDIRYKIKGSKQ</sequence>